<evidence type="ECO:0000256" key="14">
    <source>
        <dbReference type="PIRNR" id="PIRNR004682"/>
    </source>
</evidence>
<evidence type="ECO:0000256" key="5">
    <source>
        <dbReference type="ARBA" id="ARBA00004708"/>
    </source>
</evidence>
<dbReference type="Proteomes" id="UP000219327">
    <property type="component" value="Unassembled WGS sequence"/>
</dbReference>
<reference evidence="18 19" key="1">
    <citation type="submission" date="2017-08" db="EMBL/GenBank/DDBJ databases">
        <title>Fine stratification of microbial communities through a metagenomic profile of the photic zone.</title>
        <authorList>
            <person name="Haro-Moreno J.M."/>
            <person name="Lopez-Perez M."/>
            <person name="De La Torre J."/>
            <person name="Picazo A."/>
            <person name="Camacho A."/>
            <person name="Rodriguez-Valera F."/>
        </authorList>
    </citation>
    <scope>NUCLEOTIDE SEQUENCE [LARGE SCALE GENOMIC DNA]</scope>
    <source>
        <strain evidence="18">MED-G24</strain>
    </source>
</reference>
<dbReference type="InterPro" id="IPR004446">
    <property type="entry name" value="Heptose_bisP_phosphatase"/>
</dbReference>
<dbReference type="InterPro" id="IPR006549">
    <property type="entry name" value="HAD-SF_hydro_IIIA"/>
</dbReference>
<comment type="subunit">
    <text evidence="6">Monomer.</text>
</comment>
<dbReference type="InterPro" id="IPR023214">
    <property type="entry name" value="HAD_sf"/>
</dbReference>
<evidence type="ECO:0000256" key="17">
    <source>
        <dbReference type="PIRSR" id="PIRSR004682-4"/>
    </source>
</evidence>
<evidence type="ECO:0000256" key="11">
    <source>
        <dbReference type="ARBA" id="ARBA00022842"/>
    </source>
</evidence>
<dbReference type="SUPFAM" id="SSF56784">
    <property type="entry name" value="HAD-like"/>
    <property type="match status" value="1"/>
</dbReference>
<feature type="binding site" evidence="17">
    <location>
        <position position="3"/>
    </location>
    <ligand>
        <name>Mg(2+)</name>
        <dbReference type="ChEBI" id="CHEBI:18420"/>
    </ligand>
</feature>
<dbReference type="NCBIfam" id="NF006506">
    <property type="entry name" value="PRK08942.1"/>
    <property type="match status" value="1"/>
</dbReference>
<keyword evidence="10 17" id="KW-0862">Zinc</keyword>
<evidence type="ECO:0000256" key="2">
    <source>
        <dbReference type="ARBA" id="ARBA00001946"/>
    </source>
</evidence>
<evidence type="ECO:0000256" key="8">
    <source>
        <dbReference type="ARBA" id="ARBA00022723"/>
    </source>
</evidence>
<dbReference type="GO" id="GO:0034200">
    <property type="term" value="F:D-glycero-beta-D-manno-heptose 1,7-bisphosphate 7-phosphatase activity"/>
    <property type="evidence" value="ECO:0007669"/>
    <property type="project" value="UniProtKB-EC"/>
</dbReference>
<keyword evidence="9 14" id="KW-0378">Hydrolase</keyword>
<evidence type="ECO:0000256" key="13">
    <source>
        <dbReference type="ARBA" id="ARBA00061616"/>
    </source>
</evidence>
<evidence type="ECO:0000256" key="7">
    <source>
        <dbReference type="ARBA" id="ARBA00022490"/>
    </source>
</evidence>
<evidence type="ECO:0000256" key="3">
    <source>
        <dbReference type="ARBA" id="ARBA00001947"/>
    </source>
</evidence>
<feature type="binding site" evidence="17">
    <location>
        <position position="5"/>
    </location>
    <ligand>
        <name>Mg(2+)</name>
        <dbReference type="ChEBI" id="CHEBI:18420"/>
    </ligand>
</feature>
<evidence type="ECO:0000256" key="10">
    <source>
        <dbReference type="ARBA" id="ARBA00022833"/>
    </source>
</evidence>
<dbReference type="CDD" id="cd07503">
    <property type="entry name" value="HAD_HisB-N"/>
    <property type="match status" value="1"/>
</dbReference>
<dbReference type="Gene3D" id="3.40.50.1000">
    <property type="entry name" value="HAD superfamily/HAD-like"/>
    <property type="match status" value="1"/>
</dbReference>
<dbReference type="GO" id="GO:0005975">
    <property type="term" value="P:carbohydrate metabolic process"/>
    <property type="evidence" value="ECO:0007669"/>
    <property type="project" value="InterPro"/>
</dbReference>
<keyword evidence="7 14" id="KW-0963">Cytoplasm</keyword>
<dbReference type="EMBL" id="NTKD01000006">
    <property type="protein sequence ID" value="PDH41151.1"/>
    <property type="molecule type" value="Genomic_DNA"/>
</dbReference>
<organism evidence="18 19">
    <name type="scientific">OM182 bacterium MED-G24</name>
    <dbReference type="NCBI Taxonomy" id="1986255"/>
    <lineage>
        <taxon>Bacteria</taxon>
        <taxon>Pseudomonadati</taxon>
        <taxon>Pseudomonadota</taxon>
        <taxon>Gammaproteobacteria</taxon>
        <taxon>OMG group</taxon>
        <taxon>OM182 clade</taxon>
    </lineage>
</organism>
<dbReference type="Pfam" id="PF13242">
    <property type="entry name" value="Hydrolase_like"/>
    <property type="match status" value="1"/>
</dbReference>
<feature type="binding site" evidence="17">
    <location>
        <position position="85"/>
    </location>
    <ligand>
        <name>Zn(2+)</name>
        <dbReference type="ChEBI" id="CHEBI:29105"/>
    </ligand>
</feature>
<keyword evidence="12 14" id="KW-0119">Carbohydrate metabolism</keyword>
<comment type="cofactor">
    <cofactor evidence="2 17">
        <name>Mg(2+)</name>
        <dbReference type="ChEBI" id="CHEBI:18420"/>
    </cofactor>
</comment>
<dbReference type="NCBIfam" id="TIGR01662">
    <property type="entry name" value="HAD-SF-IIIA"/>
    <property type="match status" value="1"/>
</dbReference>
<dbReference type="InterPro" id="IPR006543">
    <property type="entry name" value="Histidinol-phos"/>
</dbReference>
<dbReference type="GO" id="GO:0046872">
    <property type="term" value="F:metal ion binding"/>
    <property type="evidence" value="ECO:0007669"/>
    <property type="project" value="UniProtKB-KW"/>
</dbReference>
<name>A0A2A5WXJ8_9GAMM</name>
<feature type="site" description="Stabilizes the phosphoryl group" evidence="16">
    <location>
        <position position="46"/>
    </location>
</feature>
<evidence type="ECO:0000256" key="4">
    <source>
        <dbReference type="ARBA" id="ARBA00004496"/>
    </source>
</evidence>
<feature type="binding site" evidence="17">
    <location>
        <position position="93"/>
    </location>
    <ligand>
        <name>Zn(2+)</name>
        <dbReference type="ChEBI" id="CHEBI:29105"/>
    </ligand>
</feature>
<comment type="catalytic activity">
    <reaction evidence="1">
        <text>D-glycero-beta-D-manno-heptose 1,7-bisphosphate + H2O = D-glycero-beta-D-manno-heptose 1-phosphate + phosphate</text>
        <dbReference type="Rhea" id="RHEA:28518"/>
        <dbReference type="ChEBI" id="CHEBI:15377"/>
        <dbReference type="ChEBI" id="CHEBI:43474"/>
        <dbReference type="ChEBI" id="CHEBI:60208"/>
        <dbReference type="ChEBI" id="CHEBI:61593"/>
        <dbReference type="EC" id="3.1.3.82"/>
    </reaction>
</comment>
<dbReference type="GO" id="GO:0005737">
    <property type="term" value="C:cytoplasm"/>
    <property type="evidence" value="ECO:0007669"/>
    <property type="project" value="UniProtKB-SubCell"/>
</dbReference>
<feature type="site" description="Contributes to substrate recognition" evidence="16">
    <location>
        <position position="96"/>
    </location>
</feature>
<dbReference type="AlphaFoldDB" id="A0A2A5WXJ8"/>
<evidence type="ECO:0000256" key="6">
    <source>
        <dbReference type="ARBA" id="ARBA00011245"/>
    </source>
</evidence>
<feature type="binding site" evidence="17">
    <location>
        <position position="95"/>
    </location>
    <ligand>
        <name>Zn(2+)</name>
        <dbReference type="ChEBI" id="CHEBI:29105"/>
    </ligand>
</feature>
<evidence type="ECO:0000256" key="9">
    <source>
        <dbReference type="ARBA" id="ARBA00022801"/>
    </source>
</evidence>
<sequence length="173" mass="18222">MLDRDGVINQDSPDYIKSVDEWHPIEGSIEAIARLSKAGIVVCVATNQAGIGRGLISLADLTDIHQRLIQQVLDAGGLITHIAFCPHHPDDGCQCRKPAPGMLLTIGDVTSMNLSGQPFVGDSTKDVEAANAAGCSPVIVMTGNGVETTAKYPDVIAFENLSAFAAWAVADRP</sequence>
<evidence type="ECO:0000313" key="18">
    <source>
        <dbReference type="EMBL" id="PDH41151.1"/>
    </source>
</evidence>
<comment type="caution">
    <text evidence="18">The sequence shown here is derived from an EMBL/GenBank/DDBJ whole genome shotgun (WGS) entry which is preliminary data.</text>
</comment>
<comment type="similarity">
    <text evidence="13 14">Belongs to the gmhB family.</text>
</comment>
<feature type="binding site" evidence="17">
    <location>
        <position position="122"/>
    </location>
    <ligand>
        <name>Mg(2+)</name>
        <dbReference type="ChEBI" id="CHEBI:18420"/>
    </ligand>
</feature>
<comment type="cofactor">
    <cofactor evidence="3 17">
        <name>Zn(2+)</name>
        <dbReference type="ChEBI" id="CHEBI:29105"/>
    </cofactor>
</comment>
<dbReference type="PANTHER" id="PTHR42891">
    <property type="entry name" value="D-GLYCERO-BETA-D-MANNO-HEPTOSE-1,7-BISPHOSPHATE 7-PHOSPHATASE"/>
    <property type="match status" value="1"/>
</dbReference>
<dbReference type="PIRSF" id="PIRSF004682">
    <property type="entry name" value="GmhB"/>
    <property type="match status" value="1"/>
</dbReference>
<accession>A0A2A5WXJ8</accession>
<keyword evidence="8 17" id="KW-0479">Metal-binding</keyword>
<evidence type="ECO:0000256" key="1">
    <source>
        <dbReference type="ARBA" id="ARBA00001226"/>
    </source>
</evidence>
<dbReference type="NCBIfam" id="TIGR01656">
    <property type="entry name" value="Histidinol-ppas"/>
    <property type="match status" value="1"/>
</dbReference>
<evidence type="ECO:0000256" key="16">
    <source>
        <dbReference type="PIRSR" id="PIRSR004682-3"/>
    </source>
</evidence>
<evidence type="ECO:0000256" key="15">
    <source>
        <dbReference type="PIRSR" id="PIRSR004682-1"/>
    </source>
</evidence>
<feature type="active site" description="Nucleophile" evidence="15">
    <location>
        <position position="3"/>
    </location>
</feature>
<dbReference type="PANTHER" id="PTHR42891:SF1">
    <property type="entry name" value="D-GLYCERO-BETA-D-MANNO-HEPTOSE-1,7-BISPHOSPHATE 7-PHOSPHATASE"/>
    <property type="match status" value="1"/>
</dbReference>
<protein>
    <recommendedName>
        <fullName evidence="14">D,D-heptose 1,7-bisphosphate phosphatase</fullName>
        <ecNumber evidence="14">3.1.3.-</ecNumber>
    </recommendedName>
</protein>
<dbReference type="InterPro" id="IPR036412">
    <property type="entry name" value="HAD-like_sf"/>
</dbReference>
<comment type="subcellular location">
    <subcellularLocation>
        <location evidence="4 14">Cytoplasm</location>
    </subcellularLocation>
</comment>
<dbReference type="EC" id="3.1.3.-" evidence="14"/>
<evidence type="ECO:0000256" key="12">
    <source>
        <dbReference type="ARBA" id="ARBA00023277"/>
    </source>
</evidence>
<gene>
    <name evidence="18" type="ORF">CNE99_02360</name>
</gene>
<keyword evidence="11 17" id="KW-0460">Magnesium</keyword>
<feature type="site" description="Stabilizes the phosphoryl group" evidence="16">
    <location>
        <position position="97"/>
    </location>
</feature>
<feature type="binding site" evidence="17">
    <location>
        <position position="87"/>
    </location>
    <ligand>
        <name>Zn(2+)</name>
        <dbReference type="ChEBI" id="CHEBI:29105"/>
    </ligand>
</feature>
<feature type="active site" description="Proton donor" evidence="15">
    <location>
        <position position="5"/>
    </location>
</feature>
<dbReference type="FunFam" id="3.40.50.1000:FF:000168">
    <property type="entry name" value="D,D-heptose 1,7-bisphosphate phosphatase"/>
    <property type="match status" value="1"/>
</dbReference>
<evidence type="ECO:0000313" key="19">
    <source>
        <dbReference type="Proteomes" id="UP000219327"/>
    </source>
</evidence>
<comment type="pathway">
    <text evidence="5">Nucleotide-sugar biosynthesis; ADP-L-glycero-beta-D-manno-heptose biosynthesis; ADP-L-glycero-beta-D-manno-heptose from D-glycero-beta-D-manno-heptose 7-phosphate: step 2/4.</text>
</comment>
<proteinExistence type="inferred from homology"/>